<dbReference type="EMBL" id="VDUW01000003">
    <property type="protein sequence ID" value="TXL65737.1"/>
    <property type="molecule type" value="Genomic_DNA"/>
</dbReference>
<evidence type="ECO:0000256" key="1">
    <source>
        <dbReference type="SAM" id="Phobius"/>
    </source>
</evidence>
<name>A0A5C8NWW8_9BACI</name>
<organism evidence="2 3">
    <name type="scientific">Cerasibacillus terrae</name>
    <dbReference type="NCBI Taxonomy" id="2498845"/>
    <lineage>
        <taxon>Bacteria</taxon>
        <taxon>Bacillati</taxon>
        <taxon>Bacillota</taxon>
        <taxon>Bacilli</taxon>
        <taxon>Bacillales</taxon>
        <taxon>Bacillaceae</taxon>
        <taxon>Cerasibacillus</taxon>
    </lineage>
</organism>
<dbReference type="Proteomes" id="UP000321574">
    <property type="component" value="Unassembled WGS sequence"/>
</dbReference>
<keyword evidence="3" id="KW-1185">Reference proteome</keyword>
<feature type="transmembrane region" description="Helical" evidence="1">
    <location>
        <begin position="16"/>
        <end position="33"/>
    </location>
</feature>
<protein>
    <submittedName>
        <fullName evidence="2">Uncharacterized protein</fullName>
    </submittedName>
</protein>
<comment type="caution">
    <text evidence="2">The sequence shown here is derived from an EMBL/GenBank/DDBJ whole genome shotgun (WGS) entry which is preliminary data.</text>
</comment>
<proteinExistence type="predicted"/>
<evidence type="ECO:0000313" key="2">
    <source>
        <dbReference type="EMBL" id="TXL65737.1"/>
    </source>
</evidence>
<sequence length="67" mass="8033">MNLWYVYINPNHKRCQIMGILIVFILIVFLFDFTKFRKQNNTIIEQNEQIIALLEKIKNDTDTNKSS</sequence>
<keyword evidence="1" id="KW-1133">Transmembrane helix</keyword>
<accession>A0A5C8NWW8</accession>
<evidence type="ECO:0000313" key="3">
    <source>
        <dbReference type="Proteomes" id="UP000321574"/>
    </source>
</evidence>
<keyword evidence="1" id="KW-0812">Transmembrane</keyword>
<gene>
    <name evidence="2" type="ORF">FHP05_06340</name>
</gene>
<reference evidence="2 3" key="1">
    <citation type="submission" date="2019-06" db="EMBL/GenBank/DDBJ databases">
        <title>Cerasibacillus sp. nov., isolated from maize field.</title>
        <authorList>
            <person name="Lin S.-Y."/>
            <person name="Tsai C.-F."/>
            <person name="Young C.-C."/>
        </authorList>
    </citation>
    <scope>NUCLEOTIDE SEQUENCE [LARGE SCALE GENOMIC DNA]</scope>
    <source>
        <strain evidence="2 3">CC-CFT480</strain>
    </source>
</reference>
<keyword evidence="1" id="KW-0472">Membrane</keyword>
<dbReference type="AlphaFoldDB" id="A0A5C8NWW8"/>